<keyword evidence="4" id="KW-1133">Transmembrane helix</keyword>
<name>A0A4S1CLW3_9BACT</name>
<keyword evidence="2 6" id="KW-0418">Kinase</keyword>
<keyword evidence="7" id="KW-1185">Reference proteome</keyword>
<feature type="transmembrane region" description="Helical" evidence="4">
    <location>
        <begin position="151"/>
        <end position="171"/>
    </location>
</feature>
<evidence type="ECO:0000259" key="5">
    <source>
        <dbReference type="PROSITE" id="PS50109"/>
    </source>
</evidence>
<evidence type="ECO:0000256" key="3">
    <source>
        <dbReference type="ARBA" id="ARBA00023012"/>
    </source>
</evidence>
<dbReference type="RefSeq" id="WP_135868595.1">
    <property type="nucleotide sequence ID" value="NZ_SRSC01000001.1"/>
</dbReference>
<sequence length="567" mass="63704">MPLQRYHSKTRAEYLIASGRVILAAFFLLAVWLDPSEPSRFARFTYGILAGYLLYSIIIGFVIHRRGFGWKSLHLVTHGIDLLVFAGLMFLTTGPNSPFFVYFIFVLVCATFRWQWRGTLWAAVTAMAVTLLLAWYPSNLLLQQSFELNRFIIRIAYLAVVAGLLGYLGAYEESMREVLYMLSQWPGAALPEEPGPDGAGMLGHAAAILHAPRVVLCWEEAEEPWLHVLSWSAEGSHYDREEPETFGNIVAEELSEAGFFCRRVGQEPTQVVYNSAGGLQKWYGAPFDQEFVRHFEITSAVVSRLAGDKISGYLVALDKRHPTPDDMVLGGIVAREVAARLSHGLLLKQLQQAAADEERLRLAHDLHDGLLQSLAGASLQLETAARLIEHDTAARESIQQVQHLLASEQRDLRTQINALKRFFSRRKPEEFGLMKRLEDLSARVRRQWEITCSINCSTPKPPLERGIAREIYFVIHEAVINAVRHAGAATLKVNLAFNAQWVLITITDDGHGFAFHGRYDQDQLSDMKRGPVMLRERIEALNGKLTIDSSDRGTRIDITLPLVEQGA</sequence>
<dbReference type="GO" id="GO:0016020">
    <property type="term" value="C:membrane"/>
    <property type="evidence" value="ECO:0007669"/>
    <property type="project" value="InterPro"/>
</dbReference>
<keyword evidence="3" id="KW-0902">Two-component regulatory system</keyword>
<dbReference type="Gene3D" id="3.30.565.10">
    <property type="entry name" value="Histidine kinase-like ATPase, C-terminal domain"/>
    <property type="match status" value="1"/>
</dbReference>
<dbReference type="EMBL" id="SRSC01000001">
    <property type="protein sequence ID" value="TGU74260.1"/>
    <property type="molecule type" value="Genomic_DNA"/>
</dbReference>
<gene>
    <name evidence="6" type="ORF">E4633_01975</name>
</gene>
<dbReference type="GO" id="GO:0000155">
    <property type="term" value="F:phosphorelay sensor kinase activity"/>
    <property type="evidence" value="ECO:0007669"/>
    <property type="project" value="InterPro"/>
</dbReference>
<dbReference type="InterPro" id="IPR005467">
    <property type="entry name" value="His_kinase_dom"/>
</dbReference>
<feature type="transmembrane region" description="Helical" evidence="4">
    <location>
        <begin position="12"/>
        <end position="32"/>
    </location>
</feature>
<dbReference type="Pfam" id="PF07730">
    <property type="entry name" value="HisKA_3"/>
    <property type="match status" value="1"/>
</dbReference>
<evidence type="ECO:0000256" key="1">
    <source>
        <dbReference type="ARBA" id="ARBA00022679"/>
    </source>
</evidence>
<dbReference type="PROSITE" id="PS50109">
    <property type="entry name" value="HIS_KIN"/>
    <property type="match status" value="1"/>
</dbReference>
<dbReference type="SMART" id="SM00387">
    <property type="entry name" value="HATPase_c"/>
    <property type="match status" value="1"/>
</dbReference>
<feature type="domain" description="Histidine kinase" evidence="5">
    <location>
        <begin position="361"/>
        <end position="564"/>
    </location>
</feature>
<keyword evidence="4" id="KW-0812">Transmembrane</keyword>
<dbReference type="Gene3D" id="1.20.5.1930">
    <property type="match status" value="1"/>
</dbReference>
<dbReference type="InterPro" id="IPR011712">
    <property type="entry name" value="Sig_transdc_His_kin_sub3_dim/P"/>
</dbReference>
<dbReference type="GO" id="GO:0046983">
    <property type="term" value="F:protein dimerization activity"/>
    <property type="evidence" value="ECO:0007669"/>
    <property type="project" value="InterPro"/>
</dbReference>
<comment type="caution">
    <text evidence="6">The sequence shown here is derived from an EMBL/GenBank/DDBJ whole genome shotgun (WGS) entry which is preliminary data.</text>
</comment>
<accession>A0A4S1CLW3</accession>
<evidence type="ECO:0000256" key="2">
    <source>
        <dbReference type="ARBA" id="ARBA00022777"/>
    </source>
</evidence>
<evidence type="ECO:0000313" key="7">
    <source>
        <dbReference type="Proteomes" id="UP000306416"/>
    </source>
</evidence>
<proteinExistence type="predicted"/>
<feature type="transmembrane region" description="Helical" evidence="4">
    <location>
        <begin position="119"/>
        <end position="136"/>
    </location>
</feature>
<keyword evidence="1" id="KW-0808">Transferase</keyword>
<reference evidence="6 7" key="1">
    <citation type="submission" date="2019-04" db="EMBL/GenBank/DDBJ databases">
        <title>Geobacter oryzae sp. nov., ferric-reducing bacteria isolated from paddy soil.</title>
        <authorList>
            <person name="Xu Z."/>
            <person name="Masuda Y."/>
            <person name="Itoh H."/>
            <person name="Senoo K."/>
        </authorList>
    </citation>
    <scope>NUCLEOTIDE SEQUENCE [LARGE SCALE GENOMIC DNA]</scope>
    <source>
        <strain evidence="6 7">Red111</strain>
    </source>
</reference>
<protein>
    <submittedName>
        <fullName evidence="6">Sensor histidine kinase</fullName>
    </submittedName>
</protein>
<dbReference type="AlphaFoldDB" id="A0A4S1CLW3"/>
<dbReference type="Pfam" id="PF02518">
    <property type="entry name" value="HATPase_c"/>
    <property type="match status" value="1"/>
</dbReference>
<dbReference type="InterPro" id="IPR003594">
    <property type="entry name" value="HATPase_dom"/>
</dbReference>
<evidence type="ECO:0000313" key="6">
    <source>
        <dbReference type="EMBL" id="TGU74260.1"/>
    </source>
</evidence>
<dbReference type="Proteomes" id="UP000306416">
    <property type="component" value="Unassembled WGS sequence"/>
</dbReference>
<dbReference type="PANTHER" id="PTHR24421">
    <property type="entry name" value="NITRATE/NITRITE SENSOR PROTEIN NARX-RELATED"/>
    <property type="match status" value="1"/>
</dbReference>
<organism evidence="6 7">
    <name type="scientific">Geomonas terrae</name>
    <dbReference type="NCBI Taxonomy" id="2562681"/>
    <lineage>
        <taxon>Bacteria</taxon>
        <taxon>Pseudomonadati</taxon>
        <taxon>Thermodesulfobacteriota</taxon>
        <taxon>Desulfuromonadia</taxon>
        <taxon>Geobacterales</taxon>
        <taxon>Geobacteraceae</taxon>
        <taxon>Geomonas</taxon>
    </lineage>
</organism>
<evidence type="ECO:0000256" key="4">
    <source>
        <dbReference type="SAM" id="Phobius"/>
    </source>
</evidence>
<dbReference type="InterPro" id="IPR036890">
    <property type="entry name" value="HATPase_C_sf"/>
</dbReference>
<dbReference type="CDD" id="cd16917">
    <property type="entry name" value="HATPase_UhpB-NarQ-NarX-like"/>
    <property type="match status" value="1"/>
</dbReference>
<keyword evidence="4" id="KW-0472">Membrane</keyword>
<dbReference type="SUPFAM" id="SSF55874">
    <property type="entry name" value="ATPase domain of HSP90 chaperone/DNA topoisomerase II/histidine kinase"/>
    <property type="match status" value="1"/>
</dbReference>
<feature type="transmembrane region" description="Helical" evidence="4">
    <location>
        <begin position="44"/>
        <end position="63"/>
    </location>
</feature>
<dbReference type="InterPro" id="IPR050482">
    <property type="entry name" value="Sensor_HK_TwoCompSys"/>
</dbReference>